<dbReference type="EMBL" id="CP070608">
    <property type="protein sequence ID" value="QSE96848.1"/>
    <property type="molecule type" value="Genomic_DNA"/>
</dbReference>
<reference evidence="2" key="1">
    <citation type="submission" date="2021-02" db="EMBL/GenBank/DDBJ databases">
        <title>Fulvivirga sp. S481 isolated from sea water.</title>
        <authorList>
            <person name="Bae S.S."/>
            <person name="Baek K."/>
        </authorList>
    </citation>
    <scope>NUCLEOTIDE SEQUENCE</scope>
    <source>
        <strain evidence="2">S481</strain>
    </source>
</reference>
<gene>
    <name evidence="2" type="ORF">JR347_14780</name>
</gene>
<name>A0A974WFY3_9BACT</name>
<dbReference type="Proteomes" id="UP000662783">
    <property type="component" value="Chromosome"/>
</dbReference>
<evidence type="ECO:0000313" key="3">
    <source>
        <dbReference type="Proteomes" id="UP000662783"/>
    </source>
</evidence>
<evidence type="ECO:0000313" key="2">
    <source>
        <dbReference type="EMBL" id="QSE96848.1"/>
    </source>
</evidence>
<proteinExistence type="predicted"/>
<dbReference type="InterPro" id="IPR036654">
    <property type="entry name" value="DNA_pol_III_psi_sf"/>
</dbReference>
<dbReference type="KEGG" id="fuv:JR347_14780"/>
<dbReference type="AlphaFoldDB" id="A0A974WFY3"/>
<dbReference type="GO" id="GO:0003887">
    <property type="term" value="F:DNA-directed DNA polymerase activity"/>
    <property type="evidence" value="ECO:0007669"/>
    <property type="project" value="InterPro"/>
</dbReference>
<dbReference type="Gene3D" id="3.40.50.10220">
    <property type="entry name" value="DNA polymerase III, psi subunit"/>
    <property type="match status" value="1"/>
</dbReference>
<protein>
    <submittedName>
        <fullName evidence="2">DNA polymerase III subunit psi</fullName>
    </submittedName>
</protein>
<dbReference type="GO" id="GO:0006260">
    <property type="term" value="P:DNA replication"/>
    <property type="evidence" value="ECO:0007669"/>
    <property type="project" value="InterPro"/>
</dbReference>
<dbReference type="GO" id="GO:0008408">
    <property type="term" value="F:3'-5' exonuclease activity"/>
    <property type="evidence" value="ECO:0007669"/>
    <property type="project" value="InterPro"/>
</dbReference>
<organism evidence="2 3">
    <name type="scientific">Fulvivirga lutea</name>
    <dbReference type="NCBI Taxonomy" id="2810512"/>
    <lineage>
        <taxon>Bacteria</taxon>
        <taxon>Pseudomonadati</taxon>
        <taxon>Bacteroidota</taxon>
        <taxon>Cytophagia</taxon>
        <taxon>Cytophagales</taxon>
        <taxon>Fulvivirgaceae</taxon>
        <taxon>Fulvivirga</taxon>
    </lineage>
</organism>
<evidence type="ECO:0000256" key="1">
    <source>
        <dbReference type="SAM" id="MobiDB-lite"/>
    </source>
</evidence>
<feature type="region of interest" description="Disordered" evidence="1">
    <location>
        <begin position="28"/>
        <end position="54"/>
    </location>
</feature>
<accession>A0A974WFY3</accession>
<sequence length="176" mass="20052">MQNKAFLNYVFDDDLYIIDRPEVQKEALKEPETEYKKELETSTSDEPVTKDISWPSSYKGENNKHITILVNYPSEDHISNQDEEFLLKILSAVNLSLSDVAIINLANNQCSLEQLTQFNTTKVLLFGSLESTPDLSNYQLTELSGIKIHKANSLGEIQNNVAEKKLLWGNLQKLFL</sequence>
<keyword evidence="3" id="KW-1185">Reference proteome</keyword>
<feature type="compositionally biased region" description="Basic and acidic residues" evidence="1">
    <location>
        <begin position="28"/>
        <end position="40"/>
    </location>
</feature>
<dbReference type="RefSeq" id="WP_205721362.1">
    <property type="nucleotide sequence ID" value="NZ_CP070608.1"/>
</dbReference>